<dbReference type="RefSeq" id="WP_075510937.1">
    <property type="nucleotide sequence ID" value="NZ_CP089224.1"/>
</dbReference>
<evidence type="ECO:0000259" key="1">
    <source>
        <dbReference type="Pfam" id="PF00934"/>
    </source>
</evidence>
<comment type="caution">
    <text evidence="2">The sequence shown here is derived from an EMBL/GenBank/DDBJ whole genome shotgun (WGS) entry which is preliminary data.</text>
</comment>
<dbReference type="AlphaFoldDB" id="A0A164A2V6"/>
<accession>A0A164A2V6</accession>
<keyword evidence="3" id="KW-1185">Reference proteome</keyword>
<dbReference type="Gene3D" id="1.10.287.850">
    <property type="entry name" value="HP0062-like domain"/>
    <property type="match status" value="1"/>
</dbReference>
<feature type="domain" description="PE" evidence="1">
    <location>
        <begin position="4"/>
        <end position="94"/>
    </location>
</feature>
<protein>
    <submittedName>
        <fullName evidence="2">PE family protein</fullName>
    </submittedName>
</protein>
<dbReference type="Pfam" id="PF00934">
    <property type="entry name" value="PE"/>
    <property type="match status" value="1"/>
</dbReference>
<evidence type="ECO:0000313" key="2">
    <source>
        <dbReference type="EMBL" id="KZS62049.1"/>
    </source>
</evidence>
<proteinExistence type="predicted"/>
<dbReference type="EMBL" id="LWCI01000110">
    <property type="protein sequence ID" value="KZS62049.1"/>
    <property type="molecule type" value="Genomic_DNA"/>
</dbReference>
<reference evidence="3" key="1">
    <citation type="submission" date="2016-04" db="EMBL/GenBank/DDBJ databases">
        <authorList>
            <person name="Strapagiel D."/>
            <person name="Borowka P."/>
            <person name="Marciniak B."/>
            <person name="Bakula Z."/>
            <person name="Van Ingen J."/>
            <person name="Safianowska A."/>
            <person name="Dziadek J."/>
            <person name="Jagielski T."/>
        </authorList>
    </citation>
    <scope>NUCLEOTIDE SEQUENCE [LARGE SCALE GENOMIC DNA]</scope>
    <source>
        <strain evidence="3">1010001458</strain>
    </source>
</reference>
<evidence type="ECO:0000313" key="3">
    <source>
        <dbReference type="Proteomes" id="UP000077342"/>
    </source>
</evidence>
<dbReference type="InterPro" id="IPR000084">
    <property type="entry name" value="PE-PGRS_N"/>
</dbReference>
<organism evidence="2 3">
    <name type="scientific">Mycobacterium ostraviense</name>
    <dbReference type="NCBI Taxonomy" id="2738409"/>
    <lineage>
        <taxon>Bacteria</taxon>
        <taxon>Bacillati</taxon>
        <taxon>Actinomycetota</taxon>
        <taxon>Actinomycetes</taxon>
        <taxon>Mycobacteriales</taxon>
        <taxon>Mycobacteriaceae</taxon>
        <taxon>Mycobacterium</taxon>
    </lineage>
</organism>
<dbReference type="SUPFAM" id="SSF140459">
    <property type="entry name" value="PE/PPE dimer-like"/>
    <property type="match status" value="1"/>
</dbReference>
<dbReference type="InterPro" id="IPR038332">
    <property type="entry name" value="PPE_sf"/>
</dbReference>
<gene>
    <name evidence="2" type="ORF">A4G28_18625</name>
</gene>
<dbReference type="Proteomes" id="UP000077342">
    <property type="component" value="Unassembled WGS sequence"/>
</dbReference>
<sequence length="99" mass="9604">MSFVTTQPQELVAAAADLLGIGSAMNAHNAAATATTTAVAPPAADEVSALIAAQFAAHAVLYQEISAHAAAIHDQLVTALGTSAASYGAAEAANSTAVG</sequence>
<name>A0A164A2V6_9MYCO</name>